<evidence type="ECO:0000313" key="2">
    <source>
        <dbReference type="Proteomes" id="UP000034264"/>
    </source>
</evidence>
<protein>
    <submittedName>
        <fullName evidence="1">Uncharacterized protein</fullName>
    </submittedName>
</protein>
<organism evidence="1 2">
    <name type="scientific">Candidatus Amesbacteria bacterium GW2011_GWC2_45_19</name>
    <dbReference type="NCBI Taxonomy" id="1618366"/>
    <lineage>
        <taxon>Bacteria</taxon>
        <taxon>Candidatus Amesiibacteriota</taxon>
    </lineage>
</organism>
<dbReference type="Proteomes" id="UP000034264">
    <property type="component" value="Unassembled WGS sequence"/>
</dbReference>
<sequence>MLKETLLLNLNKPKIVDLIHRFNGFNPTVDVSSPLNFEAKLATKQLEIVIPHRELTVERIELIKDLISADFESVASDLKTFDLAKGHANRLISYLTSQGAENEQDLLVGGAQEFYNVSRNVLGPLWTIYVNEALSSGQGGESYLFAARDATPMYWAARGLITSQNCPFKLVDSKLIHADWNRWFMGQEDETEDGQKPMNLSHPMLAQFYRQLGFGNGRPVIIIEPGAWGSAANALKTAMPDQKFELWFMFSHMPNRIYGYLNSHVPGIDPRHFEMINDTAEATPKPYVRPTELTYNGDGAVVADLTGKVLKSPFMRLWSWAVNQGAFDAGKDFSTNPQLDVPKHVAKIVELSSQSAQGKWTGVLPRNTLTWTEGEAWVAKWPWGKIPPKI</sequence>
<name>A0A0G1M3K0_9BACT</name>
<gene>
    <name evidence="1" type="ORF">UX05_C0010G0034</name>
</gene>
<comment type="caution">
    <text evidence="1">The sequence shown here is derived from an EMBL/GenBank/DDBJ whole genome shotgun (WGS) entry which is preliminary data.</text>
</comment>
<reference evidence="1 2" key="1">
    <citation type="journal article" date="2015" name="Nature">
        <title>rRNA introns, odd ribosomes, and small enigmatic genomes across a large radiation of phyla.</title>
        <authorList>
            <person name="Brown C.T."/>
            <person name="Hug L.A."/>
            <person name="Thomas B.C."/>
            <person name="Sharon I."/>
            <person name="Castelle C.J."/>
            <person name="Singh A."/>
            <person name="Wilkins M.J."/>
            <person name="Williams K.H."/>
            <person name="Banfield J.F."/>
        </authorList>
    </citation>
    <scope>NUCLEOTIDE SEQUENCE [LARGE SCALE GENOMIC DNA]</scope>
</reference>
<accession>A0A0G1M3K0</accession>
<dbReference type="AlphaFoldDB" id="A0A0G1M3K0"/>
<evidence type="ECO:0000313" key="1">
    <source>
        <dbReference type="EMBL" id="KKU02642.1"/>
    </source>
</evidence>
<dbReference type="EMBL" id="LCKS01000010">
    <property type="protein sequence ID" value="KKU02642.1"/>
    <property type="molecule type" value="Genomic_DNA"/>
</dbReference>
<proteinExistence type="predicted"/>